<dbReference type="PANTHER" id="PTHR23073">
    <property type="entry name" value="26S PROTEASOME REGULATORY SUBUNIT"/>
    <property type="match status" value="1"/>
</dbReference>
<reference evidence="7" key="2">
    <citation type="submission" date="2024-10" db="UniProtKB">
        <authorList>
            <consortium name="EnsemblProtists"/>
        </authorList>
    </citation>
    <scope>IDENTIFICATION</scope>
</reference>
<dbReference type="Gene3D" id="1.10.8.60">
    <property type="match status" value="1"/>
</dbReference>
<dbReference type="Pfam" id="PF00004">
    <property type="entry name" value="AAA"/>
    <property type="match status" value="1"/>
</dbReference>
<evidence type="ECO:0000259" key="5">
    <source>
        <dbReference type="Pfam" id="PF00004"/>
    </source>
</evidence>
<evidence type="ECO:0008006" key="9">
    <source>
        <dbReference type="Google" id="ProtNLM"/>
    </source>
</evidence>
<evidence type="ECO:0000259" key="6">
    <source>
        <dbReference type="Pfam" id="PF17862"/>
    </source>
</evidence>
<keyword evidence="8" id="KW-1185">Reference proteome</keyword>
<dbReference type="OMA" id="QMARSNK"/>
<proteinExistence type="inferred from homology"/>
<evidence type="ECO:0000313" key="8">
    <source>
        <dbReference type="Proteomes" id="UP000013827"/>
    </source>
</evidence>
<dbReference type="InterPro" id="IPR050221">
    <property type="entry name" value="26S_Proteasome_ATPase"/>
</dbReference>
<dbReference type="HOGENOM" id="CLU_000688_21_3_1"/>
<dbReference type="PaxDb" id="2903-EOD04825"/>
<dbReference type="GeneID" id="17250964"/>
<dbReference type="FunFam" id="1.10.8.60:FF:000005">
    <property type="entry name" value="26S protease regulatory subunit 7"/>
    <property type="match status" value="1"/>
</dbReference>
<dbReference type="Pfam" id="PF17862">
    <property type="entry name" value="AAA_lid_3"/>
    <property type="match status" value="1"/>
</dbReference>
<dbReference type="AlphaFoldDB" id="A0A0D3I0P0"/>
<accession>A0A0D3I0P0</accession>
<dbReference type="STRING" id="2903.R1CRA5"/>
<dbReference type="InterPro" id="IPR041569">
    <property type="entry name" value="AAA_lid_3"/>
</dbReference>
<dbReference type="PROSITE" id="PS00674">
    <property type="entry name" value="AAA"/>
    <property type="match status" value="1"/>
</dbReference>
<feature type="domain" description="AAA ATPase AAA+ lid" evidence="6">
    <location>
        <begin position="215"/>
        <end position="257"/>
    </location>
</feature>
<dbReference type="eggNOG" id="KOG0729">
    <property type="taxonomic scope" value="Eukaryota"/>
</dbReference>
<dbReference type="Gene3D" id="3.40.50.300">
    <property type="entry name" value="P-loop containing nucleotide triphosphate hydrolases"/>
    <property type="match status" value="2"/>
</dbReference>
<dbReference type="InterPro" id="IPR003960">
    <property type="entry name" value="ATPase_AAA_CS"/>
</dbReference>
<feature type="domain" description="ATPase AAA-type core" evidence="5">
    <location>
        <begin position="43"/>
        <end position="193"/>
    </location>
</feature>
<reference evidence="8" key="1">
    <citation type="journal article" date="2013" name="Nature">
        <title>Pan genome of the phytoplankton Emiliania underpins its global distribution.</title>
        <authorList>
            <person name="Read B.A."/>
            <person name="Kegel J."/>
            <person name="Klute M.J."/>
            <person name="Kuo A."/>
            <person name="Lefebvre S.C."/>
            <person name="Maumus F."/>
            <person name="Mayer C."/>
            <person name="Miller J."/>
            <person name="Monier A."/>
            <person name="Salamov A."/>
            <person name="Young J."/>
            <person name="Aguilar M."/>
            <person name="Claverie J.M."/>
            <person name="Frickenhaus S."/>
            <person name="Gonzalez K."/>
            <person name="Herman E.K."/>
            <person name="Lin Y.C."/>
            <person name="Napier J."/>
            <person name="Ogata H."/>
            <person name="Sarno A.F."/>
            <person name="Shmutz J."/>
            <person name="Schroeder D."/>
            <person name="de Vargas C."/>
            <person name="Verret F."/>
            <person name="von Dassow P."/>
            <person name="Valentin K."/>
            <person name="Van de Peer Y."/>
            <person name="Wheeler G."/>
            <person name="Dacks J.B."/>
            <person name="Delwiche C.F."/>
            <person name="Dyhrman S.T."/>
            <person name="Glockner G."/>
            <person name="John U."/>
            <person name="Richards T."/>
            <person name="Worden A.Z."/>
            <person name="Zhang X."/>
            <person name="Grigoriev I.V."/>
            <person name="Allen A.E."/>
            <person name="Bidle K."/>
            <person name="Borodovsky M."/>
            <person name="Bowler C."/>
            <person name="Brownlee C."/>
            <person name="Cock J.M."/>
            <person name="Elias M."/>
            <person name="Gladyshev V.N."/>
            <person name="Groth M."/>
            <person name="Guda C."/>
            <person name="Hadaegh A."/>
            <person name="Iglesias-Rodriguez M.D."/>
            <person name="Jenkins J."/>
            <person name="Jones B.M."/>
            <person name="Lawson T."/>
            <person name="Leese F."/>
            <person name="Lindquist E."/>
            <person name="Lobanov A."/>
            <person name="Lomsadze A."/>
            <person name="Malik S.B."/>
            <person name="Marsh M.E."/>
            <person name="Mackinder L."/>
            <person name="Mock T."/>
            <person name="Mueller-Roeber B."/>
            <person name="Pagarete A."/>
            <person name="Parker M."/>
            <person name="Probert I."/>
            <person name="Quesneville H."/>
            <person name="Raines C."/>
            <person name="Rensing S.A."/>
            <person name="Riano-Pachon D.M."/>
            <person name="Richier S."/>
            <person name="Rokitta S."/>
            <person name="Shiraiwa Y."/>
            <person name="Soanes D.M."/>
            <person name="van der Giezen M."/>
            <person name="Wahlund T.M."/>
            <person name="Williams B."/>
            <person name="Wilson W."/>
            <person name="Wolfe G."/>
            <person name="Wurch L.L."/>
        </authorList>
    </citation>
    <scope>NUCLEOTIDE SEQUENCE</scope>
</reference>
<dbReference type="SUPFAM" id="SSF52540">
    <property type="entry name" value="P-loop containing nucleoside triphosphate hydrolases"/>
    <property type="match status" value="1"/>
</dbReference>
<evidence type="ECO:0000256" key="3">
    <source>
        <dbReference type="RuleBase" id="RU003651"/>
    </source>
</evidence>
<sequence length="281" mass="31225">MCGPATDACFIRVIGSELVQKYVGEGARMVRELFQMARSKKATDACFIRVIGSELVQKYVGEGARMVRELFQMARSKKACIVFLDEVDAIGGTRFDDGAGGDNEVQRTMLEIVNQLDGFEARGLASSDGGLRHTARRDASTHARVARRPRDRASSDHAARGNVKILMATNRPDTLDPALLRPGRIDRKVEFGLPDLEGRASIFQIHSRSMNCERDIRFELLARLCPNCTGADLRSVCIEAGMFAIRSRRKTVTEKDMIDAVNKVIKGYSKFSATPKYLVYN</sequence>
<organism evidence="7 8">
    <name type="scientific">Emiliania huxleyi (strain CCMP1516)</name>
    <dbReference type="NCBI Taxonomy" id="280463"/>
    <lineage>
        <taxon>Eukaryota</taxon>
        <taxon>Haptista</taxon>
        <taxon>Haptophyta</taxon>
        <taxon>Prymnesiophyceae</taxon>
        <taxon>Isochrysidales</taxon>
        <taxon>Noelaerhabdaceae</taxon>
        <taxon>Emiliania</taxon>
    </lineage>
</organism>
<evidence type="ECO:0000256" key="1">
    <source>
        <dbReference type="ARBA" id="ARBA00022741"/>
    </source>
</evidence>
<protein>
    <recommendedName>
        <fullName evidence="9">AAA+ ATPase domain-containing protein</fullName>
    </recommendedName>
</protein>
<dbReference type="GO" id="GO:0016887">
    <property type="term" value="F:ATP hydrolysis activity"/>
    <property type="evidence" value="ECO:0007669"/>
    <property type="project" value="InterPro"/>
</dbReference>
<comment type="similarity">
    <text evidence="3">Belongs to the AAA ATPase family.</text>
</comment>
<evidence type="ECO:0000313" key="7">
    <source>
        <dbReference type="EnsemblProtists" id="EOD04825"/>
    </source>
</evidence>
<dbReference type="Proteomes" id="UP000013827">
    <property type="component" value="Unassembled WGS sequence"/>
</dbReference>
<name>A0A0D3I0P0_EMIH1</name>
<dbReference type="GO" id="GO:0005524">
    <property type="term" value="F:ATP binding"/>
    <property type="evidence" value="ECO:0007669"/>
    <property type="project" value="UniProtKB-KW"/>
</dbReference>
<dbReference type="InterPro" id="IPR027417">
    <property type="entry name" value="P-loop_NTPase"/>
</dbReference>
<dbReference type="EnsemblProtists" id="EOD04825">
    <property type="protein sequence ID" value="EOD04825"/>
    <property type="gene ID" value="EMIHUDRAFT_453760"/>
</dbReference>
<keyword evidence="2 3" id="KW-0067">ATP-binding</keyword>
<evidence type="ECO:0000256" key="2">
    <source>
        <dbReference type="ARBA" id="ARBA00022840"/>
    </source>
</evidence>
<dbReference type="RefSeq" id="XP_005757254.1">
    <property type="nucleotide sequence ID" value="XM_005757197.1"/>
</dbReference>
<dbReference type="KEGG" id="ehx:EMIHUDRAFT_453760"/>
<evidence type="ECO:0000256" key="4">
    <source>
        <dbReference type="SAM" id="MobiDB-lite"/>
    </source>
</evidence>
<dbReference type="InterPro" id="IPR003959">
    <property type="entry name" value="ATPase_AAA_core"/>
</dbReference>
<keyword evidence="1 3" id="KW-0547">Nucleotide-binding</keyword>
<feature type="region of interest" description="Disordered" evidence="4">
    <location>
        <begin position="127"/>
        <end position="161"/>
    </location>
</feature>